<dbReference type="AlphaFoldDB" id="A0A1M4XE58"/>
<evidence type="ECO:0000256" key="1">
    <source>
        <dbReference type="SAM" id="Phobius"/>
    </source>
</evidence>
<organism evidence="2 3">
    <name type="scientific">Alkalibacter saccharofermentans DSM 14828</name>
    <dbReference type="NCBI Taxonomy" id="1120975"/>
    <lineage>
        <taxon>Bacteria</taxon>
        <taxon>Bacillati</taxon>
        <taxon>Bacillota</taxon>
        <taxon>Clostridia</taxon>
        <taxon>Eubacteriales</taxon>
        <taxon>Eubacteriaceae</taxon>
        <taxon>Alkalibacter</taxon>
    </lineage>
</organism>
<reference evidence="2 3" key="1">
    <citation type="submission" date="2016-11" db="EMBL/GenBank/DDBJ databases">
        <authorList>
            <person name="Jaros S."/>
            <person name="Januszkiewicz K."/>
            <person name="Wedrychowicz H."/>
        </authorList>
    </citation>
    <scope>NUCLEOTIDE SEQUENCE [LARGE SCALE GENOMIC DNA]</scope>
    <source>
        <strain evidence="2 3">DSM 14828</strain>
    </source>
</reference>
<dbReference type="RefSeq" id="WP_143159077.1">
    <property type="nucleotide sequence ID" value="NZ_FQTU01000009.1"/>
</dbReference>
<keyword evidence="1" id="KW-1133">Transmembrane helix</keyword>
<dbReference type="Proteomes" id="UP000184251">
    <property type="component" value="Unassembled WGS sequence"/>
</dbReference>
<accession>A0A1M4XE58</accession>
<dbReference type="STRING" id="1120975.SAMN02746064_01485"/>
<feature type="transmembrane region" description="Helical" evidence="1">
    <location>
        <begin position="38"/>
        <end position="60"/>
    </location>
</feature>
<protein>
    <submittedName>
        <fullName evidence="2">Uncharacterized protein</fullName>
    </submittedName>
</protein>
<gene>
    <name evidence="2" type="ORF">SAMN02746064_01485</name>
</gene>
<keyword evidence="1" id="KW-0472">Membrane</keyword>
<name>A0A1M4XE58_9FIRM</name>
<keyword evidence="1" id="KW-0812">Transmembrane</keyword>
<sequence>MKIKKRSAVLIIAVLALGLLLVFMPMMSDPFVSMSFKGMIVFSSILLVAVFAKVLVFSFLKTEDKTGNDEASGF</sequence>
<keyword evidence="3" id="KW-1185">Reference proteome</keyword>
<evidence type="ECO:0000313" key="3">
    <source>
        <dbReference type="Proteomes" id="UP000184251"/>
    </source>
</evidence>
<evidence type="ECO:0000313" key="2">
    <source>
        <dbReference type="EMBL" id="SHE91620.1"/>
    </source>
</evidence>
<proteinExistence type="predicted"/>
<dbReference type="EMBL" id="FQTU01000009">
    <property type="protein sequence ID" value="SHE91620.1"/>
    <property type="molecule type" value="Genomic_DNA"/>
</dbReference>